<sequence>MKASQVELFEVLSKIINEQLTRFKKLSGDNVGYYFESVDFDAMFNALALLYVDFEEFIRDLVRSEEGMRDITSLWSTFRAGGHESAFYIREDYTSGVGEWYCPFPSSRSPEFGSGDYVRI</sequence>
<gene>
    <name evidence="1" type="ORF">AFK24_08025</name>
</gene>
<reference evidence="1 2" key="1">
    <citation type="submission" date="2015-07" db="EMBL/GenBank/DDBJ databases">
        <title>Draft genome sequence of a diazotrophic, plant growth-promoting rhizobacterium of the Pseudomonas syringae complex.</title>
        <authorList>
            <person name="Patten C.L."/>
            <person name="Jeong H."/>
        </authorList>
    </citation>
    <scope>NUCLEOTIDE SEQUENCE [LARGE SCALE GENOMIC DNA]</scope>
    <source>
        <strain evidence="1 2">GR12-2</strain>
    </source>
</reference>
<dbReference type="Proteomes" id="UP000093104">
    <property type="component" value="Unassembled WGS sequence"/>
</dbReference>
<name>A0A1C7Z5Z9_PSESX</name>
<protein>
    <submittedName>
        <fullName evidence="1">Uncharacterized protein</fullName>
    </submittedName>
</protein>
<dbReference type="PATRIC" id="fig|317.243.peg.2267"/>
<dbReference type="AlphaFoldDB" id="A0A1C7Z5Z9"/>
<accession>A0A1C7Z5Z9</accession>
<comment type="caution">
    <text evidence="1">The sequence shown here is derived from an EMBL/GenBank/DDBJ whole genome shotgun (WGS) entry which is preliminary data.</text>
</comment>
<proteinExistence type="predicted"/>
<evidence type="ECO:0000313" key="2">
    <source>
        <dbReference type="Proteomes" id="UP000093104"/>
    </source>
</evidence>
<evidence type="ECO:0000313" key="1">
    <source>
        <dbReference type="EMBL" id="OCR25462.1"/>
    </source>
</evidence>
<dbReference type="EMBL" id="LGSI01000032">
    <property type="protein sequence ID" value="OCR25462.1"/>
    <property type="molecule type" value="Genomic_DNA"/>
</dbReference>
<organism evidence="1 2">
    <name type="scientific">Pseudomonas syringae</name>
    <dbReference type="NCBI Taxonomy" id="317"/>
    <lineage>
        <taxon>Bacteria</taxon>
        <taxon>Pseudomonadati</taxon>
        <taxon>Pseudomonadota</taxon>
        <taxon>Gammaproteobacteria</taxon>
        <taxon>Pseudomonadales</taxon>
        <taxon>Pseudomonadaceae</taxon>
        <taxon>Pseudomonas</taxon>
    </lineage>
</organism>